<keyword evidence="2" id="KW-1185">Reference proteome</keyword>
<dbReference type="PATRIC" id="fig|472175.3.peg.2103"/>
<accession>A0A084UDN2</accession>
<dbReference type="RefSeq" id="WP_036482587.1">
    <property type="nucleotide sequence ID" value="NZ_JMQM01000001.1"/>
</dbReference>
<dbReference type="STRING" id="472175.EL18_02110"/>
<protein>
    <submittedName>
        <fullName evidence="1">Uncharacterized protein</fullName>
    </submittedName>
</protein>
<proteinExistence type="predicted"/>
<dbReference type="EMBL" id="JMQM01000001">
    <property type="protein sequence ID" value="KFB11068.1"/>
    <property type="molecule type" value="Genomic_DNA"/>
</dbReference>
<organism evidence="1 2">
    <name type="scientific">Nitratireductor basaltis</name>
    <dbReference type="NCBI Taxonomy" id="472175"/>
    <lineage>
        <taxon>Bacteria</taxon>
        <taxon>Pseudomonadati</taxon>
        <taxon>Pseudomonadota</taxon>
        <taxon>Alphaproteobacteria</taxon>
        <taxon>Hyphomicrobiales</taxon>
        <taxon>Phyllobacteriaceae</taxon>
        <taxon>Nitratireductor</taxon>
    </lineage>
</organism>
<gene>
    <name evidence="1" type="ORF">EL18_02110</name>
</gene>
<name>A0A084UDN2_9HYPH</name>
<dbReference type="AlphaFoldDB" id="A0A084UDN2"/>
<sequence>MSQFKPISEWIAEGVNPVGYVDDCGRAVTRVVLADGGNYASVGATTMSSLSHPVAPPAQKRLSDEALLVKYRTACSLHESREVRTQILARMKGPTRGEVETALEELFGKCGISYKFYQGNRHVAAFLSMFPEGE</sequence>
<dbReference type="Proteomes" id="UP000053675">
    <property type="component" value="Unassembled WGS sequence"/>
</dbReference>
<evidence type="ECO:0000313" key="1">
    <source>
        <dbReference type="EMBL" id="KFB11068.1"/>
    </source>
</evidence>
<reference evidence="1 2" key="1">
    <citation type="submission" date="2014-05" db="EMBL/GenBank/DDBJ databases">
        <title>Draft Genome Sequence of Nitratireductor basaltis Strain UMTGB225, A Marine Bacterium Isolated from Green Barrel Tunicate.</title>
        <authorList>
            <person name="Gan H.Y."/>
        </authorList>
    </citation>
    <scope>NUCLEOTIDE SEQUENCE [LARGE SCALE GENOMIC DNA]</scope>
    <source>
        <strain evidence="1 2">UMTGB225</strain>
    </source>
</reference>
<evidence type="ECO:0000313" key="2">
    <source>
        <dbReference type="Proteomes" id="UP000053675"/>
    </source>
</evidence>
<comment type="caution">
    <text evidence="1">The sequence shown here is derived from an EMBL/GenBank/DDBJ whole genome shotgun (WGS) entry which is preliminary data.</text>
</comment>